<name>A0A0V1F6W1_TRIPS</name>
<sequence length="119" mass="13585">MPTITSPTKPSFSYCANSENQVPTGRRCAIAKYDYIIFRFSKVTICSKEHFAHAETCCLAQMHSSYEVQHSSQPLEKSKIDQFRQNSSLKMVITPAGGDTCWDSVVRDFLNKTEQVWLR</sequence>
<dbReference type="AlphaFoldDB" id="A0A0V1F6W1"/>
<organism evidence="1 2">
    <name type="scientific">Trichinella pseudospiralis</name>
    <name type="common">Parasitic roundworm</name>
    <dbReference type="NCBI Taxonomy" id="6337"/>
    <lineage>
        <taxon>Eukaryota</taxon>
        <taxon>Metazoa</taxon>
        <taxon>Ecdysozoa</taxon>
        <taxon>Nematoda</taxon>
        <taxon>Enoplea</taxon>
        <taxon>Dorylaimia</taxon>
        <taxon>Trichinellida</taxon>
        <taxon>Trichinellidae</taxon>
        <taxon>Trichinella</taxon>
    </lineage>
</organism>
<keyword evidence="2" id="KW-1185">Reference proteome</keyword>
<dbReference type="Proteomes" id="UP000054995">
    <property type="component" value="Unassembled WGS sequence"/>
</dbReference>
<proteinExistence type="predicted"/>
<comment type="caution">
    <text evidence="1">The sequence shown here is derived from an EMBL/GenBank/DDBJ whole genome shotgun (WGS) entry which is preliminary data.</text>
</comment>
<evidence type="ECO:0000313" key="1">
    <source>
        <dbReference type="EMBL" id="KRY81506.1"/>
    </source>
</evidence>
<evidence type="ECO:0000313" key="2">
    <source>
        <dbReference type="Proteomes" id="UP000054995"/>
    </source>
</evidence>
<gene>
    <name evidence="1" type="ORF">T4D_4748</name>
</gene>
<reference evidence="1 2" key="1">
    <citation type="submission" date="2015-01" db="EMBL/GenBank/DDBJ databases">
        <title>Evolution of Trichinella species and genotypes.</title>
        <authorList>
            <person name="Korhonen P.K."/>
            <person name="Edoardo P."/>
            <person name="Giuseppe L.R."/>
            <person name="Gasser R.B."/>
        </authorList>
    </citation>
    <scope>NUCLEOTIDE SEQUENCE [LARGE SCALE GENOMIC DNA]</scope>
    <source>
        <strain evidence="1">ISS470</strain>
    </source>
</reference>
<accession>A0A0V1F6W1</accession>
<dbReference type="EMBL" id="JYDT01000223">
    <property type="protein sequence ID" value="KRY81506.1"/>
    <property type="molecule type" value="Genomic_DNA"/>
</dbReference>
<protein>
    <submittedName>
        <fullName evidence="1">Uncharacterized protein</fullName>
    </submittedName>
</protein>